<gene>
    <name evidence="3" type="ORF">JRG66_09160</name>
</gene>
<keyword evidence="1" id="KW-0175">Coiled coil</keyword>
<protein>
    <submittedName>
        <fullName evidence="3">Relaxase/mobilization nuclease domain-containing protein</fullName>
    </submittedName>
</protein>
<evidence type="ECO:0000313" key="3">
    <source>
        <dbReference type="EMBL" id="UZH54167.1"/>
    </source>
</evidence>
<feature type="domain" description="MobA/VirD2-like nuclease" evidence="2">
    <location>
        <begin position="17"/>
        <end position="146"/>
    </location>
</feature>
<evidence type="ECO:0000256" key="1">
    <source>
        <dbReference type="SAM" id="Coils"/>
    </source>
</evidence>
<dbReference type="Proteomes" id="UP001163981">
    <property type="component" value="Chromosome"/>
</dbReference>
<accession>A0ABY6NMQ3</accession>
<organism evidence="3 4">
    <name type="scientific">Salinimicrobium tongyeongense</name>
    <dbReference type="NCBI Taxonomy" id="2809707"/>
    <lineage>
        <taxon>Bacteria</taxon>
        <taxon>Pseudomonadati</taxon>
        <taxon>Bacteroidota</taxon>
        <taxon>Flavobacteriia</taxon>
        <taxon>Flavobacteriales</taxon>
        <taxon>Flavobacteriaceae</taxon>
        <taxon>Salinimicrobium</taxon>
    </lineage>
</organism>
<name>A0ABY6NMQ3_9FLAO</name>
<evidence type="ECO:0000259" key="2">
    <source>
        <dbReference type="Pfam" id="PF03432"/>
    </source>
</evidence>
<sequence length="290" mass="33268">MIGKGKSISHTLASMNYGWNKEKRAEVIFKEHLAGDTPGEITEEFRIIQSQNERCKNNTLSFVLSPAIKDGQDLSGTKLNEITSRFIKEMKLQNHQSIGFVHRDKHHLHIHLYTNRIALNGELYKDSFIGKRSQVAADKVAQQMNLTRAREVQKEKLEELKHLRKEVQHIHQQVLQAKPKSLDEYLKKMKNHQVRVLPSINKANQLQGFRFEYKGINLKGSQIHRSMNGNNIILAISQNNRYTRLREAPKTMKLLDSPIQLSTGIINKITKDLMKQAIKRALDTGMGAGF</sequence>
<dbReference type="InterPro" id="IPR005094">
    <property type="entry name" value="Endonuclease_MobA/VirD2"/>
</dbReference>
<keyword evidence="4" id="KW-1185">Reference proteome</keyword>
<dbReference type="RefSeq" id="WP_265162477.1">
    <property type="nucleotide sequence ID" value="NZ_CP069620.1"/>
</dbReference>
<dbReference type="EMBL" id="CP069620">
    <property type="protein sequence ID" value="UZH54167.1"/>
    <property type="molecule type" value="Genomic_DNA"/>
</dbReference>
<feature type="coiled-coil region" evidence="1">
    <location>
        <begin position="146"/>
        <end position="173"/>
    </location>
</feature>
<proteinExistence type="predicted"/>
<dbReference type="Pfam" id="PF03432">
    <property type="entry name" value="Relaxase"/>
    <property type="match status" value="1"/>
</dbReference>
<reference evidence="3" key="1">
    <citation type="submission" date="2021-02" db="EMBL/GenBank/DDBJ databases">
        <title>Salinimicrobium sp. nov. isolated from seawater in Tongyeong, Republic of Korea.</title>
        <authorList>
            <person name="Lee S.-J."/>
        </authorList>
    </citation>
    <scope>NUCLEOTIDE SEQUENCE</scope>
    <source>
        <strain evidence="3">HN-2-9-2</strain>
    </source>
</reference>
<evidence type="ECO:0000313" key="4">
    <source>
        <dbReference type="Proteomes" id="UP001163981"/>
    </source>
</evidence>